<sequence precursor="true">MKKLTGAIIALTFTVAAATQAYATGFGDRIASKLDLTPEQTVQFQEVQSKRKAQMEDGLKIREQIKALASSGDIDGAAILAGQQAEKKVRTMYALKTELTSFLTKEQIGTLAEIRDHMTEKKERLKKFISNK</sequence>
<dbReference type="HOGENOM" id="CLU_1915678_0_0_6"/>
<gene>
    <name evidence="2" type="ordered locus">Swoo_3965</name>
</gene>
<proteinExistence type="predicted"/>
<evidence type="ECO:0000313" key="3">
    <source>
        <dbReference type="Proteomes" id="UP000002168"/>
    </source>
</evidence>
<dbReference type="KEGG" id="swd:Swoo_3965"/>
<dbReference type="Pfam" id="PF07813">
    <property type="entry name" value="LTXXQ"/>
    <property type="match status" value="1"/>
</dbReference>
<name>B1KG85_SHEWM</name>
<dbReference type="GO" id="GO:0042597">
    <property type="term" value="C:periplasmic space"/>
    <property type="evidence" value="ECO:0007669"/>
    <property type="project" value="InterPro"/>
</dbReference>
<dbReference type="EMBL" id="CP000961">
    <property type="protein sequence ID" value="ACA88222.1"/>
    <property type="molecule type" value="Genomic_DNA"/>
</dbReference>
<keyword evidence="3" id="KW-1185">Reference proteome</keyword>
<evidence type="ECO:0000313" key="2">
    <source>
        <dbReference type="EMBL" id="ACA88222.1"/>
    </source>
</evidence>
<dbReference type="RefSeq" id="WP_012326552.1">
    <property type="nucleotide sequence ID" value="NC_010506.1"/>
</dbReference>
<keyword evidence="1" id="KW-0732">Signal</keyword>
<accession>B1KG85</accession>
<dbReference type="InterPro" id="IPR012899">
    <property type="entry name" value="LTXXQ"/>
</dbReference>
<evidence type="ECO:0008006" key="4">
    <source>
        <dbReference type="Google" id="ProtNLM"/>
    </source>
</evidence>
<protein>
    <recommendedName>
        <fullName evidence="4">Periplasmic heavy metal sensor</fullName>
    </recommendedName>
</protein>
<feature type="signal peptide" evidence="1">
    <location>
        <begin position="1"/>
        <end position="23"/>
    </location>
</feature>
<organism evidence="2 3">
    <name type="scientific">Shewanella woodyi (strain ATCC 51908 / MS32)</name>
    <dbReference type="NCBI Taxonomy" id="392500"/>
    <lineage>
        <taxon>Bacteria</taxon>
        <taxon>Pseudomonadati</taxon>
        <taxon>Pseudomonadota</taxon>
        <taxon>Gammaproteobacteria</taxon>
        <taxon>Alteromonadales</taxon>
        <taxon>Shewanellaceae</taxon>
        <taxon>Shewanella</taxon>
    </lineage>
</organism>
<feature type="chain" id="PRO_5005661815" description="Periplasmic heavy metal sensor" evidence="1">
    <location>
        <begin position="24"/>
        <end position="132"/>
    </location>
</feature>
<dbReference type="AlphaFoldDB" id="B1KG85"/>
<dbReference type="Proteomes" id="UP000002168">
    <property type="component" value="Chromosome"/>
</dbReference>
<dbReference type="Gene3D" id="1.20.120.1490">
    <property type="match status" value="1"/>
</dbReference>
<evidence type="ECO:0000256" key="1">
    <source>
        <dbReference type="SAM" id="SignalP"/>
    </source>
</evidence>
<reference evidence="2 3" key="1">
    <citation type="submission" date="2008-02" db="EMBL/GenBank/DDBJ databases">
        <title>Complete sequence of Shewanella woodyi ATCC 51908.</title>
        <authorList>
            <consortium name="US DOE Joint Genome Institute"/>
            <person name="Copeland A."/>
            <person name="Lucas S."/>
            <person name="Lapidus A."/>
            <person name="Glavina del Rio T."/>
            <person name="Dalin E."/>
            <person name="Tice H."/>
            <person name="Bruce D."/>
            <person name="Goodwin L."/>
            <person name="Pitluck S."/>
            <person name="Sims D."/>
            <person name="Brettin T."/>
            <person name="Detter J.C."/>
            <person name="Han C."/>
            <person name="Kuske C.R."/>
            <person name="Schmutz J."/>
            <person name="Larimer F."/>
            <person name="Land M."/>
            <person name="Hauser L."/>
            <person name="Kyrpides N."/>
            <person name="Lykidis A."/>
            <person name="Zhao J.-S."/>
            <person name="Richardson P."/>
        </authorList>
    </citation>
    <scope>NUCLEOTIDE SEQUENCE [LARGE SCALE GENOMIC DNA]</scope>
    <source>
        <strain evidence="3">ATCC 51908 / MS32</strain>
    </source>
</reference>